<feature type="transmembrane region" description="Helical" evidence="1">
    <location>
        <begin position="73"/>
        <end position="94"/>
    </location>
</feature>
<accession>A0AAN9QAT1</accession>
<proteinExistence type="predicted"/>
<evidence type="ECO:0000256" key="1">
    <source>
        <dbReference type="SAM" id="Phobius"/>
    </source>
</evidence>
<keyword evidence="1" id="KW-0472">Membrane</keyword>
<feature type="transmembrane region" description="Helical" evidence="1">
    <location>
        <begin position="46"/>
        <end position="67"/>
    </location>
</feature>
<evidence type="ECO:0000313" key="3">
    <source>
        <dbReference type="Proteomes" id="UP001367508"/>
    </source>
</evidence>
<evidence type="ECO:0000313" key="2">
    <source>
        <dbReference type="EMBL" id="KAK7328084.1"/>
    </source>
</evidence>
<gene>
    <name evidence="2" type="ORF">VNO77_22180</name>
</gene>
<sequence length="98" mass="11058">MGTLLNVSLFHHNYLSHSTSASFVSFLANSYVQLFISKKISARAIFFYKESSLVFVIGGFFVLKWNISNLYEIRISVVQIIFGGSKLTACLNGIEKKR</sequence>
<keyword evidence="1" id="KW-1133">Transmembrane helix</keyword>
<organism evidence="2 3">
    <name type="scientific">Canavalia gladiata</name>
    <name type="common">Sword bean</name>
    <name type="synonym">Dolichos gladiatus</name>
    <dbReference type="NCBI Taxonomy" id="3824"/>
    <lineage>
        <taxon>Eukaryota</taxon>
        <taxon>Viridiplantae</taxon>
        <taxon>Streptophyta</taxon>
        <taxon>Embryophyta</taxon>
        <taxon>Tracheophyta</taxon>
        <taxon>Spermatophyta</taxon>
        <taxon>Magnoliopsida</taxon>
        <taxon>eudicotyledons</taxon>
        <taxon>Gunneridae</taxon>
        <taxon>Pentapetalae</taxon>
        <taxon>rosids</taxon>
        <taxon>fabids</taxon>
        <taxon>Fabales</taxon>
        <taxon>Fabaceae</taxon>
        <taxon>Papilionoideae</taxon>
        <taxon>50 kb inversion clade</taxon>
        <taxon>NPAAA clade</taxon>
        <taxon>indigoferoid/millettioid clade</taxon>
        <taxon>Phaseoleae</taxon>
        <taxon>Canavalia</taxon>
    </lineage>
</organism>
<dbReference type="AlphaFoldDB" id="A0AAN9QAT1"/>
<keyword evidence="1" id="KW-0812">Transmembrane</keyword>
<protein>
    <submittedName>
        <fullName evidence="2">Uncharacterized protein</fullName>
    </submittedName>
</protein>
<feature type="transmembrane region" description="Helical" evidence="1">
    <location>
        <begin position="14"/>
        <end position="34"/>
    </location>
</feature>
<comment type="caution">
    <text evidence="2">The sequence shown here is derived from an EMBL/GenBank/DDBJ whole genome shotgun (WGS) entry which is preliminary data.</text>
</comment>
<reference evidence="2 3" key="1">
    <citation type="submission" date="2024-01" db="EMBL/GenBank/DDBJ databases">
        <title>The genomes of 5 underutilized Papilionoideae crops provide insights into root nodulation and disease resistanc.</title>
        <authorList>
            <person name="Jiang F."/>
        </authorList>
    </citation>
    <scope>NUCLEOTIDE SEQUENCE [LARGE SCALE GENOMIC DNA]</scope>
    <source>
        <strain evidence="2">LVBAO_FW01</strain>
        <tissue evidence="2">Leaves</tissue>
    </source>
</reference>
<name>A0AAN9QAT1_CANGL</name>
<dbReference type="Proteomes" id="UP001367508">
    <property type="component" value="Unassembled WGS sequence"/>
</dbReference>
<keyword evidence="3" id="KW-1185">Reference proteome</keyword>
<dbReference type="EMBL" id="JAYMYQ010000005">
    <property type="protein sequence ID" value="KAK7328084.1"/>
    <property type="molecule type" value="Genomic_DNA"/>
</dbReference>